<evidence type="ECO:0000256" key="3">
    <source>
        <dbReference type="PROSITE-ProRule" id="PRU00221"/>
    </source>
</evidence>
<dbReference type="PRINTS" id="PR00320">
    <property type="entry name" value="GPROTEINBRPT"/>
</dbReference>
<feature type="repeat" description="WD" evidence="3">
    <location>
        <begin position="152"/>
        <end position="193"/>
    </location>
</feature>
<dbReference type="PANTHER" id="PTHR22847:SF637">
    <property type="entry name" value="WD REPEAT DOMAIN 5B"/>
    <property type="match status" value="1"/>
</dbReference>
<sequence length="267" mass="28809">MNFVALGMPTQILGFIVTPYRLRDIDAEFDGVPHILQTFMDDIPPEAARRDIHAYVSMGLEILRPESGLSDFGNTEFAVLAESLDGFFEWVHTGGISSVPFSPDGTRTVSGSSDNTVRLWDATTLSFQADGTLIVSGSSDNTVRMLDAATPLREHTNIVNSVSFSPGGILIVSGSSHNTVRRWDAATGRPVGSHLQGHAGAINSLLFSPDEIRIVSGSHDKTIRVWDAVTGKLVMGPALHLVRWTTLSGSGMQQVGCHRRSLPSKNL</sequence>
<dbReference type="PROSITE" id="PS50294">
    <property type="entry name" value="WD_REPEATS_REGION"/>
    <property type="match status" value="3"/>
</dbReference>
<dbReference type="SUPFAM" id="SSF50978">
    <property type="entry name" value="WD40 repeat-like"/>
    <property type="match status" value="1"/>
</dbReference>
<dbReference type="InParanoid" id="A0A0D0AXN5"/>
<protein>
    <recommendedName>
        <fullName evidence="6">WD40 repeat-like protein</fullName>
    </recommendedName>
</protein>
<reference evidence="5" key="2">
    <citation type="submission" date="2015-01" db="EMBL/GenBank/DDBJ databases">
        <title>Evolutionary Origins and Diversification of the Mycorrhizal Mutualists.</title>
        <authorList>
            <consortium name="DOE Joint Genome Institute"/>
            <consortium name="Mycorrhizal Genomics Consortium"/>
            <person name="Kohler A."/>
            <person name="Kuo A."/>
            <person name="Nagy L.G."/>
            <person name="Floudas D."/>
            <person name="Copeland A."/>
            <person name="Barry K.W."/>
            <person name="Cichocki N."/>
            <person name="Veneault-Fourrey C."/>
            <person name="LaButti K."/>
            <person name="Lindquist E.A."/>
            <person name="Lipzen A."/>
            <person name="Lundell T."/>
            <person name="Morin E."/>
            <person name="Murat C."/>
            <person name="Riley R."/>
            <person name="Ohm R."/>
            <person name="Sun H."/>
            <person name="Tunlid A."/>
            <person name="Henrissat B."/>
            <person name="Grigoriev I.V."/>
            <person name="Hibbett D.S."/>
            <person name="Martin F."/>
        </authorList>
    </citation>
    <scope>NUCLEOTIDE SEQUENCE [LARGE SCALE GENOMIC DNA]</scope>
    <source>
        <strain evidence="5">UH-Slu-Lm8-n1</strain>
    </source>
</reference>
<evidence type="ECO:0000256" key="2">
    <source>
        <dbReference type="ARBA" id="ARBA00022737"/>
    </source>
</evidence>
<dbReference type="SMART" id="SM00320">
    <property type="entry name" value="WD40"/>
    <property type="match status" value="3"/>
</dbReference>
<dbReference type="InterPro" id="IPR019775">
    <property type="entry name" value="WD40_repeat_CS"/>
</dbReference>
<dbReference type="AlphaFoldDB" id="A0A0D0AXN5"/>
<reference evidence="4 5" key="1">
    <citation type="submission" date="2014-04" db="EMBL/GenBank/DDBJ databases">
        <authorList>
            <consortium name="DOE Joint Genome Institute"/>
            <person name="Kuo A."/>
            <person name="Ruytinx J."/>
            <person name="Rineau F."/>
            <person name="Colpaert J."/>
            <person name="Kohler A."/>
            <person name="Nagy L.G."/>
            <person name="Floudas D."/>
            <person name="Copeland A."/>
            <person name="Barry K.W."/>
            <person name="Cichocki N."/>
            <person name="Veneault-Fourrey C."/>
            <person name="LaButti K."/>
            <person name="Lindquist E.A."/>
            <person name="Lipzen A."/>
            <person name="Lundell T."/>
            <person name="Morin E."/>
            <person name="Murat C."/>
            <person name="Sun H."/>
            <person name="Tunlid A."/>
            <person name="Henrissat B."/>
            <person name="Grigoriev I.V."/>
            <person name="Hibbett D.S."/>
            <person name="Martin F."/>
            <person name="Nordberg H.P."/>
            <person name="Cantor M.N."/>
            <person name="Hua S.X."/>
        </authorList>
    </citation>
    <scope>NUCLEOTIDE SEQUENCE [LARGE SCALE GENOMIC DNA]</scope>
    <source>
        <strain evidence="4 5">UH-Slu-Lm8-n1</strain>
    </source>
</reference>
<dbReference type="Proteomes" id="UP000054485">
    <property type="component" value="Unassembled WGS sequence"/>
</dbReference>
<keyword evidence="1 3" id="KW-0853">WD repeat</keyword>
<evidence type="ECO:0000313" key="5">
    <source>
        <dbReference type="Proteomes" id="UP000054485"/>
    </source>
</evidence>
<dbReference type="PANTHER" id="PTHR22847">
    <property type="entry name" value="WD40 REPEAT PROTEIN"/>
    <property type="match status" value="1"/>
</dbReference>
<dbReference type="InterPro" id="IPR001680">
    <property type="entry name" value="WD40_rpt"/>
</dbReference>
<dbReference type="PROSITE" id="PS00678">
    <property type="entry name" value="WD_REPEATS_1"/>
    <property type="match status" value="1"/>
</dbReference>
<keyword evidence="5" id="KW-1185">Reference proteome</keyword>
<dbReference type="OrthoDB" id="538223at2759"/>
<feature type="repeat" description="WD" evidence="3">
    <location>
        <begin position="195"/>
        <end position="236"/>
    </location>
</feature>
<dbReference type="InterPro" id="IPR020472">
    <property type="entry name" value="WD40_PAC1"/>
</dbReference>
<name>A0A0D0AXN5_9AGAM</name>
<dbReference type="HOGENOM" id="CLU_1042728_0_0_1"/>
<dbReference type="InterPro" id="IPR036322">
    <property type="entry name" value="WD40_repeat_dom_sf"/>
</dbReference>
<dbReference type="Gene3D" id="2.130.10.10">
    <property type="entry name" value="YVTN repeat-like/Quinoprotein amine dehydrogenase"/>
    <property type="match status" value="2"/>
</dbReference>
<dbReference type="STRING" id="930992.A0A0D0AXN5"/>
<dbReference type="Pfam" id="PF00400">
    <property type="entry name" value="WD40"/>
    <property type="match status" value="4"/>
</dbReference>
<dbReference type="GO" id="GO:1990234">
    <property type="term" value="C:transferase complex"/>
    <property type="evidence" value="ECO:0007669"/>
    <property type="project" value="UniProtKB-ARBA"/>
</dbReference>
<dbReference type="InterPro" id="IPR015943">
    <property type="entry name" value="WD40/YVTN_repeat-like_dom_sf"/>
</dbReference>
<accession>A0A0D0AXN5</accession>
<keyword evidence="2" id="KW-0677">Repeat</keyword>
<proteinExistence type="predicted"/>
<dbReference type="PROSITE" id="PS50082">
    <property type="entry name" value="WD_REPEATS_2"/>
    <property type="match status" value="3"/>
</dbReference>
<organism evidence="4 5">
    <name type="scientific">Suillus luteus UH-Slu-Lm8-n1</name>
    <dbReference type="NCBI Taxonomy" id="930992"/>
    <lineage>
        <taxon>Eukaryota</taxon>
        <taxon>Fungi</taxon>
        <taxon>Dikarya</taxon>
        <taxon>Basidiomycota</taxon>
        <taxon>Agaricomycotina</taxon>
        <taxon>Agaricomycetes</taxon>
        <taxon>Agaricomycetidae</taxon>
        <taxon>Boletales</taxon>
        <taxon>Suillineae</taxon>
        <taxon>Suillaceae</taxon>
        <taxon>Suillus</taxon>
    </lineage>
</organism>
<evidence type="ECO:0008006" key="6">
    <source>
        <dbReference type="Google" id="ProtNLM"/>
    </source>
</evidence>
<evidence type="ECO:0000313" key="4">
    <source>
        <dbReference type="EMBL" id="KIK39147.1"/>
    </source>
</evidence>
<gene>
    <name evidence="4" type="ORF">CY34DRAFT_14597</name>
</gene>
<feature type="repeat" description="WD" evidence="3">
    <location>
        <begin position="92"/>
        <end position="124"/>
    </location>
</feature>
<dbReference type="EMBL" id="KN835357">
    <property type="protein sequence ID" value="KIK39147.1"/>
    <property type="molecule type" value="Genomic_DNA"/>
</dbReference>
<evidence type="ECO:0000256" key="1">
    <source>
        <dbReference type="ARBA" id="ARBA00022574"/>
    </source>
</evidence>